<protein>
    <submittedName>
        <fullName evidence="3">Glutathione S-transferase family protein</fullName>
    </submittedName>
</protein>
<dbReference type="InterPro" id="IPR010987">
    <property type="entry name" value="Glutathione-S-Trfase_C-like"/>
</dbReference>
<dbReference type="Gene3D" id="3.40.30.10">
    <property type="entry name" value="Glutaredoxin"/>
    <property type="match status" value="1"/>
</dbReference>
<gene>
    <name evidence="3" type="ORF">ACG0Z3_01020</name>
</gene>
<organism evidence="3 4">
    <name type="scientific">Pelomonas margarita</name>
    <dbReference type="NCBI Taxonomy" id="3299031"/>
    <lineage>
        <taxon>Bacteria</taxon>
        <taxon>Pseudomonadati</taxon>
        <taxon>Pseudomonadota</taxon>
        <taxon>Betaproteobacteria</taxon>
        <taxon>Burkholderiales</taxon>
        <taxon>Sphaerotilaceae</taxon>
        <taxon>Roseateles</taxon>
    </lineage>
</organism>
<dbReference type="SUPFAM" id="SSF52833">
    <property type="entry name" value="Thioredoxin-like"/>
    <property type="match status" value="1"/>
</dbReference>
<dbReference type="CDD" id="cd03056">
    <property type="entry name" value="GST_N_4"/>
    <property type="match status" value="1"/>
</dbReference>
<dbReference type="EMBL" id="JBIGHW010000001">
    <property type="protein sequence ID" value="MFG6439254.1"/>
    <property type="molecule type" value="Genomic_DNA"/>
</dbReference>
<dbReference type="InterPro" id="IPR040079">
    <property type="entry name" value="Glutathione_S-Trfase"/>
</dbReference>
<dbReference type="PANTHER" id="PTHR44051:SF2">
    <property type="entry name" value="HYPOTHETICAL GLUTATHIONE S-TRANSFERASE LIKE PROTEIN"/>
    <property type="match status" value="1"/>
</dbReference>
<dbReference type="SFLD" id="SFLDG00358">
    <property type="entry name" value="Main_(cytGST)"/>
    <property type="match status" value="1"/>
</dbReference>
<dbReference type="InterPro" id="IPR036282">
    <property type="entry name" value="Glutathione-S-Trfase_C_sf"/>
</dbReference>
<reference evidence="3 4" key="1">
    <citation type="submission" date="2024-08" db="EMBL/GenBank/DDBJ databases">
        <authorList>
            <person name="Lu H."/>
        </authorList>
    </citation>
    <scope>NUCLEOTIDE SEQUENCE [LARGE SCALE GENOMIC DNA]</scope>
    <source>
        <strain evidence="3 4">LKC17W</strain>
    </source>
</reference>
<dbReference type="SFLD" id="SFLDG01151">
    <property type="entry name" value="Main.2:_Nu-like"/>
    <property type="match status" value="1"/>
</dbReference>
<sequence>MKLYHHPISGHAHRAQLALSLLGLPHELIHVDLANRAHKAPEFIAMNPFGQIPVLDDDGTVVPDSGAILVYLAERYDADGKWIPRDAAGRARVQAWLSAAAGPIAYGVSAARLIHVVSARFNPDEVIPRAHALLTVVERELQQRPFLIGDQPSFADVAAYSYIANAPEGNVDLTDYPALRSWLARIEALPGFVPFAQSPVGLRAA</sequence>
<evidence type="ECO:0000259" key="1">
    <source>
        <dbReference type="PROSITE" id="PS50404"/>
    </source>
</evidence>
<dbReference type="SUPFAM" id="SSF47616">
    <property type="entry name" value="GST C-terminal domain-like"/>
    <property type="match status" value="1"/>
</dbReference>
<accession>A0ABW7FC04</accession>
<name>A0ABW7FC04_9BURK</name>
<dbReference type="InterPro" id="IPR036249">
    <property type="entry name" value="Thioredoxin-like_sf"/>
</dbReference>
<dbReference type="Pfam" id="PF00043">
    <property type="entry name" value="GST_C"/>
    <property type="match status" value="1"/>
</dbReference>
<dbReference type="InterPro" id="IPR004045">
    <property type="entry name" value="Glutathione_S-Trfase_N"/>
</dbReference>
<keyword evidence="4" id="KW-1185">Reference proteome</keyword>
<proteinExistence type="predicted"/>
<dbReference type="PROSITE" id="PS50404">
    <property type="entry name" value="GST_NTER"/>
    <property type="match status" value="1"/>
</dbReference>
<dbReference type="SFLD" id="SFLDS00019">
    <property type="entry name" value="Glutathione_Transferase_(cytos"/>
    <property type="match status" value="1"/>
</dbReference>
<comment type="caution">
    <text evidence="3">The sequence shown here is derived from an EMBL/GenBank/DDBJ whole genome shotgun (WGS) entry which is preliminary data.</text>
</comment>
<evidence type="ECO:0000313" key="3">
    <source>
        <dbReference type="EMBL" id="MFG6439254.1"/>
    </source>
</evidence>
<dbReference type="InterPro" id="IPR004046">
    <property type="entry name" value="GST_C"/>
</dbReference>
<evidence type="ECO:0000259" key="2">
    <source>
        <dbReference type="PROSITE" id="PS50405"/>
    </source>
</evidence>
<feature type="domain" description="GST N-terminal" evidence="1">
    <location>
        <begin position="1"/>
        <end position="80"/>
    </location>
</feature>
<dbReference type="PANTHER" id="PTHR44051">
    <property type="entry name" value="GLUTATHIONE S-TRANSFERASE-RELATED"/>
    <property type="match status" value="1"/>
</dbReference>
<evidence type="ECO:0000313" key="4">
    <source>
        <dbReference type="Proteomes" id="UP001606301"/>
    </source>
</evidence>
<dbReference type="Pfam" id="PF13409">
    <property type="entry name" value="GST_N_2"/>
    <property type="match status" value="1"/>
</dbReference>
<feature type="domain" description="GST C-terminal" evidence="2">
    <location>
        <begin position="86"/>
        <end position="205"/>
    </location>
</feature>
<dbReference type="RefSeq" id="WP_394395359.1">
    <property type="nucleotide sequence ID" value="NZ_JBIGHW010000001.1"/>
</dbReference>
<dbReference type="PROSITE" id="PS50405">
    <property type="entry name" value="GST_CTER"/>
    <property type="match status" value="1"/>
</dbReference>
<dbReference type="Gene3D" id="1.20.1050.10">
    <property type="match status" value="1"/>
</dbReference>
<dbReference type="CDD" id="cd03206">
    <property type="entry name" value="GST_C_7"/>
    <property type="match status" value="1"/>
</dbReference>
<dbReference type="Proteomes" id="UP001606301">
    <property type="component" value="Unassembled WGS sequence"/>
</dbReference>